<dbReference type="VEuPathDB" id="TriTrypDB:TvY486_0013180"/>
<dbReference type="Pfam" id="PF00078">
    <property type="entry name" value="RVT_1"/>
    <property type="match status" value="1"/>
</dbReference>
<evidence type="ECO:0000259" key="2">
    <source>
        <dbReference type="PROSITE" id="PS50878"/>
    </source>
</evidence>
<sequence length="371" mass="41214">MHVPRSTKAPHAPEMKMPSTVQSTFRHITAAELEVALNELSSGTAQWDDEIHCEEPKQLGKVSRRCILRLFNYSLRTDQVPAKWRDGIIVPLLKPNKPANSMAYFRPVTLTSTLCKLMERIVARRVKDCIEDKLQPQRAGFRPARSTVDTLMQVTSAVRRRKDGEKTTAAFIDYARAFDSVDHSCTVKGLLSFGVERHLVAWDRWLPEGAHGEVRVNNVLSEDICLTCGVPQGSVLGPLLFIVAADSLSKRLNCIPGLQHGFIAEDLTIVCTSADLSEIQQTIQQGLDCITNWSAKYCMEVSAEKAEYTLSVARETNLLSLKVGETPLKEVRTPKLLGLAMQPRKGLSKHALATRAVANMRLMQLRAVSSP</sequence>
<dbReference type="PANTHER" id="PTHR19446">
    <property type="entry name" value="REVERSE TRANSCRIPTASES"/>
    <property type="match status" value="1"/>
</dbReference>
<dbReference type="EMBL" id="CAEX01001549">
    <property type="protein sequence ID" value="CCD18622.1"/>
    <property type="molecule type" value="Genomic_DNA"/>
</dbReference>
<keyword evidence="4" id="KW-1185">Reference proteome</keyword>
<accession>F9WM71</accession>
<dbReference type="Proteomes" id="UP000009027">
    <property type="component" value="Unassembled WGS sequence"/>
</dbReference>
<gene>
    <name evidence="3" type="ORF">TvY486_0013180</name>
</gene>
<protein>
    <recommendedName>
        <fullName evidence="2">Reverse transcriptase domain-containing protein</fullName>
    </recommendedName>
</protein>
<dbReference type="SUPFAM" id="SSF56672">
    <property type="entry name" value="DNA/RNA polymerases"/>
    <property type="match status" value="1"/>
</dbReference>
<evidence type="ECO:0000313" key="4">
    <source>
        <dbReference type="Proteomes" id="UP000009027"/>
    </source>
</evidence>
<dbReference type="CDD" id="cd01650">
    <property type="entry name" value="RT_nLTR_like"/>
    <property type="match status" value="1"/>
</dbReference>
<dbReference type="PROSITE" id="PS50878">
    <property type="entry name" value="RT_POL"/>
    <property type="match status" value="1"/>
</dbReference>
<feature type="region of interest" description="Disordered" evidence="1">
    <location>
        <begin position="1"/>
        <end position="21"/>
    </location>
</feature>
<evidence type="ECO:0000256" key="1">
    <source>
        <dbReference type="SAM" id="MobiDB-lite"/>
    </source>
</evidence>
<organism evidence="3 4">
    <name type="scientific">Trypanosoma vivax (strain Y486)</name>
    <dbReference type="NCBI Taxonomy" id="1055687"/>
    <lineage>
        <taxon>Eukaryota</taxon>
        <taxon>Discoba</taxon>
        <taxon>Euglenozoa</taxon>
        <taxon>Kinetoplastea</taxon>
        <taxon>Metakinetoplastina</taxon>
        <taxon>Trypanosomatida</taxon>
        <taxon>Trypanosomatidae</taxon>
        <taxon>Trypanosoma</taxon>
        <taxon>Duttonella</taxon>
    </lineage>
</organism>
<evidence type="ECO:0000313" key="3">
    <source>
        <dbReference type="EMBL" id="CCD18622.1"/>
    </source>
</evidence>
<reference evidence="3 4" key="1">
    <citation type="journal article" date="2012" name="Proc. Natl. Acad. Sci. U.S.A.">
        <title>Antigenic diversity is generated by distinct evolutionary mechanisms in African trypanosome species.</title>
        <authorList>
            <person name="Jackson A.P."/>
            <person name="Berry A."/>
            <person name="Aslett M."/>
            <person name="Allison H.C."/>
            <person name="Burton P."/>
            <person name="Vavrova-Anderson J."/>
            <person name="Brown R."/>
            <person name="Browne H."/>
            <person name="Corton N."/>
            <person name="Hauser H."/>
            <person name="Gamble J."/>
            <person name="Gilderthorp R."/>
            <person name="Marcello L."/>
            <person name="McQuillan J."/>
            <person name="Otto T.D."/>
            <person name="Quail M.A."/>
            <person name="Sanders M.J."/>
            <person name="van Tonder A."/>
            <person name="Ginger M.L."/>
            <person name="Field M.C."/>
            <person name="Barry J.D."/>
            <person name="Hertz-Fowler C."/>
            <person name="Berriman M."/>
        </authorList>
    </citation>
    <scope>NUCLEOTIDE SEQUENCE</scope>
    <source>
        <strain evidence="3 4">Y486</strain>
    </source>
</reference>
<dbReference type="AlphaFoldDB" id="F9WM71"/>
<name>F9WM71_TRYVY</name>
<dbReference type="InterPro" id="IPR043502">
    <property type="entry name" value="DNA/RNA_pol_sf"/>
</dbReference>
<proteinExistence type="predicted"/>
<feature type="domain" description="Reverse transcriptase" evidence="2">
    <location>
        <begin position="73"/>
        <end position="323"/>
    </location>
</feature>
<dbReference type="InterPro" id="IPR000477">
    <property type="entry name" value="RT_dom"/>
</dbReference>